<evidence type="ECO:0000313" key="5">
    <source>
        <dbReference type="EMBL" id="KAK7018449.1"/>
    </source>
</evidence>
<dbReference type="EMBL" id="JAWWNJ010000046">
    <property type="protein sequence ID" value="KAK7018449.1"/>
    <property type="molecule type" value="Genomic_DNA"/>
</dbReference>
<gene>
    <name evidence="5" type="ORF">R3P38DRAFT_2982803</name>
</gene>
<organism evidence="5 6">
    <name type="scientific">Favolaschia claudopus</name>
    <dbReference type="NCBI Taxonomy" id="2862362"/>
    <lineage>
        <taxon>Eukaryota</taxon>
        <taxon>Fungi</taxon>
        <taxon>Dikarya</taxon>
        <taxon>Basidiomycota</taxon>
        <taxon>Agaricomycotina</taxon>
        <taxon>Agaricomycetes</taxon>
        <taxon>Agaricomycetidae</taxon>
        <taxon>Agaricales</taxon>
        <taxon>Marasmiineae</taxon>
        <taxon>Mycenaceae</taxon>
        <taxon>Favolaschia</taxon>
    </lineage>
</organism>
<evidence type="ECO:0000259" key="4">
    <source>
        <dbReference type="PROSITE" id="PS51015"/>
    </source>
</evidence>
<comment type="subcellular location">
    <subcellularLocation>
        <location evidence="2">Nucleus</location>
    </subcellularLocation>
</comment>
<comment type="caution">
    <text evidence="5">The sequence shown here is derived from an EMBL/GenBank/DDBJ whole genome shotgun (WGS) entry which is preliminary data.</text>
</comment>
<evidence type="ECO:0000313" key="6">
    <source>
        <dbReference type="Proteomes" id="UP001362999"/>
    </source>
</evidence>
<dbReference type="InterPro" id="IPR045134">
    <property type="entry name" value="UHRF1/2-like"/>
</dbReference>
<dbReference type="GO" id="GO:0061630">
    <property type="term" value="F:ubiquitin protein ligase activity"/>
    <property type="evidence" value="ECO:0007669"/>
    <property type="project" value="TreeGrafter"/>
</dbReference>
<dbReference type="Proteomes" id="UP001362999">
    <property type="component" value="Unassembled WGS sequence"/>
</dbReference>
<dbReference type="Pfam" id="PF02182">
    <property type="entry name" value="SAD_SRA"/>
    <property type="match status" value="1"/>
</dbReference>
<dbReference type="Gene3D" id="2.30.280.10">
    <property type="entry name" value="SRA-YDG"/>
    <property type="match status" value="1"/>
</dbReference>
<dbReference type="PANTHER" id="PTHR14140:SF27">
    <property type="entry name" value="OS04G0289800 PROTEIN"/>
    <property type="match status" value="1"/>
</dbReference>
<keyword evidence="1 2" id="KW-0539">Nucleus</keyword>
<dbReference type="SUPFAM" id="SSF88697">
    <property type="entry name" value="PUA domain-like"/>
    <property type="match status" value="1"/>
</dbReference>
<dbReference type="GO" id="GO:0016567">
    <property type="term" value="P:protein ubiquitination"/>
    <property type="evidence" value="ECO:0007669"/>
    <property type="project" value="TreeGrafter"/>
</dbReference>
<dbReference type="AlphaFoldDB" id="A0AAW0B1S4"/>
<dbReference type="InterPro" id="IPR015947">
    <property type="entry name" value="PUA-like_sf"/>
</dbReference>
<keyword evidence="6" id="KW-1185">Reference proteome</keyword>
<dbReference type="PROSITE" id="PS51015">
    <property type="entry name" value="YDG"/>
    <property type="match status" value="1"/>
</dbReference>
<dbReference type="GO" id="GO:0005634">
    <property type="term" value="C:nucleus"/>
    <property type="evidence" value="ECO:0007669"/>
    <property type="project" value="UniProtKB-SubCell"/>
</dbReference>
<dbReference type="SMART" id="SM00466">
    <property type="entry name" value="SRA"/>
    <property type="match status" value="1"/>
</dbReference>
<dbReference type="InterPro" id="IPR003105">
    <property type="entry name" value="SRA_YDG"/>
</dbReference>
<evidence type="ECO:0000256" key="3">
    <source>
        <dbReference type="SAM" id="MobiDB-lite"/>
    </source>
</evidence>
<dbReference type="PANTHER" id="PTHR14140">
    <property type="entry name" value="E3 UBIQUITIN-PROTEIN LIGASE UHRF-RELATED"/>
    <property type="match status" value="1"/>
</dbReference>
<protein>
    <submittedName>
        <fullName evidence="5">PUA-like domain-containing protein</fullName>
    </submittedName>
</protein>
<accession>A0AAW0B1S4</accession>
<evidence type="ECO:0000256" key="1">
    <source>
        <dbReference type="ARBA" id="ARBA00023242"/>
    </source>
</evidence>
<name>A0AAW0B1S4_9AGAR</name>
<evidence type="ECO:0000256" key="2">
    <source>
        <dbReference type="PROSITE-ProRule" id="PRU00358"/>
    </source>
</evidence>
<feature type="region of interest" description="Disordered" evidence="3">
    <location>
        <begin position="110"/>
        <end position="137"/>
    </location>
</feature>
<dbReference type="GO" id="GO:0044027">
    <property type="term" value="P:negative regulation of gene expression via chromosomal CpG island methylation"/>
    <property type="evidence" value="ECO:0007669"/>
    <property type="project" value="TreeGrafter"/>
</dbReference>
<sequence length="203" mass="22282">MGMEELRRRLMNNKELYPEETILPKSKPHKEVNTVKVQPKYGALPGIKVGAVFEFRRDLHQAGMHLGLIAGISGSKAGAYSIVLSGGYEDDNDEGDTFVYIGTGGKDNSAFGSAGPQVRDQSMSHPHNSALEESSKNGKPVRVIRGANPNSAWAPAEGYRYDGLYTVTEATLGKGRSGFNICQFRFVRLPGQTPLEKRNMLFY</sequence>
<dbReference type="InterPro" id="IPR036987">
    <property type="entry name" value="SRA-YDG_sf"/>
</dbReference>
<proteinExistence type="predicted"/>
<feature type="domain" description="YDG" evidence="4">
    <location>
        <begin position="42"/>
        <end position="188"/>
    </location>
</feature>
<reference evidence="5 6" key="1">
    <citation type="journal article" date="2024" name="J Genomics">
        <title>Draft genome sequencing and assembly of Favolaschia claudopus CIRM-BRFM 2984 isolated from oak limbs.</title>
        <authorList>
            <person name="Navarro D."/>
            <person name="Drula E."/>
            <person name="Chaduli D."/>
            <person name="Cazenave R."/>
            <person name="Ahrendt S."/>
            <person name="Wang J."/>
            <person name="Lipzen A."/>
            <person name="Daum C."/>
            <person name="Barry K."/>
            <person name="Grigoriev I.V."/>
            <person name="Favel A."/>
            <person name="Rosso M.N."/>
            <person name="Martin F."/>
        </authorList>
    </citation>
    <scope>NUCLEOTIDE SEQUENCE [LARGE SCALE GENOMIC DNA]</scope>
    <source>
        <strain evidence="5 6">CIRM-BRFM 2984</strain>
    </source>
</reference>